<dbReference type="EC" id="3.2.2.21" evidence="2"/>
<dbReference type="InterPro" id="IPR011257">
    <property type="entry name" value="DNA_glycosylase"/>
</dbReference>
<dbReference type="Pfam" id="PF00730">
    <property type="entry name" value="HhH-GPD"/>
    <property type="match status" value="1"/>
</dbReference>
<dbReference type="SMART" id="SM00478">
    <property type="entry name" value="ENDO3c"/>
    <property type="match status" value="1"/>
</dbReference>
<proteinExistence type="predicted"/>
<keyword evidence="7" id="KW-1185">Reference proteome</keyword>
<evidence type="ECO:0000256" key="2">
    <source>
        <dbReference type="ARBA" id="ARBA00012000"/>
    </source>
</evidence>
<evidence type="ECO:0000256" key="1">
    <source>
        <dbReference type="ARBA" id="ARBA00000086"/>
    </source>
</evidence>
<reference evidence="6 7" key="1">
    <citation type="submission" date="2024-11" db="EMBL/GenBank/DDBJ databases">
        <authorList>
            <person name="Heng Y.C."/>
            <person name="Lim A.C.H."/>
            <person name="Lee J.K.Y."/>
            <person name="Kittelmann S."/>
        </authorList>
    </citation>
    <scope>NUCLEOTIDE SEQUENCE [LARGE SCALE GENOMIC DNA]</scope>
    <source>
        <strain evidence="6 7">WILCCON 0202</strain>
    </source>
</reference>
<comment type="caution">
    <text evidence="6">The sequence shown here is derived from an EMBL/GenBank/DDBJ whole genome shotgun (WGS) entry which is preliminary data.</text>
</comment>
<dbReference type="Proteomes" id="UP001623661">
    <property type="component" value="Unassembled WGS sequence"/>
</dbReference>
<organism evidence="6 7">
    <name type="scientific">Candidatus Clostridium radicumherbarum</name>
    <dbReference type="NCBI Taxonomy" id="3381662"/>
    <lineage>
        <taxon>Bacteria</taxon>
        <taxon>Bacillati</taxon>
        <taxon>Bacillota</taxon>
        <taxon>Clostridia</taxon>
        <taxon>Eubacteriales</taxon>
        <taxon>Clostridiaceae</taxon>
        <taxon>Clostridium</taxon>
    </lineage>
</organism>
<dbReference type="Gene3D" id="1.10.1670.40">
    <property type="match status" value="1"/>
</dbReference>
<name>A0ABW8TW96_9CLOT</name>
<evidence type="ECO:0000259" key="5">
    <source>
        <dbReference type="SMART" id="SM00478"/>
    </source>
</evidence>
<dbReference type="SUPFAM" id="SSF48150">
    <property type="entry name" value="DNA-glycosylase"/>
    <property type="match status" value="1"/>
</dbReference>
<evidence type="ECO:0000313" key="6">
    <source>
        <dbReference type="EMBL" id="MFL0269721.1"/>
    </source>
</evidence>
<dbReference type="RefSeq" id="WP_406766346.1">
    <property type="nucleotide sequence ID" value="NZ_JBJHZY010000004.1"/>
</dbReference>
<dbReference type="PANTHER" id="PTHR43003">
    <property type="entry name" value="DNA-3-METHYLADENINE GLYCOSYLASE"/>
    <property type="match status" value="1"/>
</dbReference>
<comment type="catalytic activity">
    <reaction evidence="1">
        <text>Hydrolysis of alkylated DNA, releasing 3-methyladenine, 3-methylguanine, 7-methylguanine and 7-methyladenine.</text>
        <dbReference type="EC" id="3.2.2.21"/>
    </reaction>
</comment>
<dbReference type="Gene3D" id="1.10.340.30">
    <property type="entry name" value="Hypothetical protein, domain 2"/>
    <property type="match status" value="1"/>
</dbReference>
<sequence length="217" mass="24984">MRSNQLLEKENDMQTVKTKFFEYGLREITYLKKADKTLGMAIDRLGKVEREIIPDLFQALIFAIVGQQISIKAAHTIWQRMQERFGEITAENLLKISITDVQKCGMTTRKAGYINSISNVIMQGDFILNELYELPDKEVIKRLSSMPGIGKWTAEMLLINSMERPDIVSYGDIAIRRGIMKLYGLSELTIEQFNEYKSIYSPYGSVASIYLWKISFQ</sequence>
<protein>
    <recommendedName>
        <fullName evidence="2">DNA-3-methyladenine glycosylase II</fullName>
        <ecNumber evidence="2">3.2.2.21</ecNumber>
    </recommendedName>
</protein>
<dbReference type="PANTHER" id="PTHR43003:SF5">
    <property type="entry name" value="DNA-3-METHYLADENINE GLYCOSYLASE"/>
    <property type="match status" value="1"/>
</dbReference>
<keyword evidence="3" id="KW-0227">DNA damage</keyword>
<gene>
    <name evidence="6" type="ORF">ACJDUH_16710</name>
</gene>
<dbReference type="CDD" id="cd00056">
    <property type="entry name" value="ENDO3c"/>
    <property type="match status" value="1"/>
</dbReference>
<keyword evidence="4" id="KW-0234">DNA repair</keyword>
<accession>A0ABW8TW96</accession>
<evidence type="ECO:0000256" key="4">
    <source>
        <dbReference type="ARBA" id="ARBA00023204"/>
    </source>
</evidence>
<dbReference type="InterPro" id="IPR051912">
    <property type="entry name" value="Alkylbase_DNA_Glycosylase/TA"/>
</dbReference>
<dbReference type="EMBL" id="JBJHZY010000004">
    <property type="protein sequence ID" value="MFL0269721.1"/>
    <property type="molecule type" value="Genomic_DNA"/>
</dbReference>
<dbReference type="InterPro" id="IPR003265">
    <property type="entry name" value="HhH-GPD_domain"/>
</dbReference>
<evidence type="ECO:0000313" key="7">
    <source>
        <dbReference type="Proteomes" id="UP001623661"/>
    </source>
</evidence>
<feature type="domain" description="HhH-GPD" evidence="5">
    <location>
        <begin position="65"/>
        <end position="214"/>
    </location>
</feature>
<evidence type="ECO:0000256" key="3">
    <source>
        <dbReference type="ARBA" id="ARBA00022763"/>
    </source>
</evidence>